<dbReference type="eggNOG" id="COG2207">
    <property type="taxonomic scope" value="Bacteria"/>
</dbReference>
<dbReference type="PRINTS" id="PR00032">
    <property type="entry name" value="HTHARAC"/>
</dbReference>
<proteinExistence type="predicted"/>
<dbReference type="PROSITE" id="PS01124">
    <property type="entry name" value="HTH_ARAC_FAMILY_2"/>
    <property type="match status" value="1"/>
</dbReference>
<dbReference type="InterPro" id="IPR018060">
    <property type="entry name" value="HTH_AraC"/>
</dbReference>
<feature type="domain" description="HTH araC/xylS-type" evidence="4">
    <location>
        <begin position="242"/>
        <end position="339"/>
    </location>
</feature>
<dbReference type="Pfam" id="PF12833">
    <property type="entry name" value="HTH_18"/>
    <property type="match status" value="1"/>
</dbReference>
<evidence type="ECO:0000256" key="3">
    <source>
        <dbReference type="ARBA" id="ARBA00023163"/>
    </source>
</evidence>
<organism evidence="5 6">
    <name type="scientific">Plesiocystis pacifica SIR-1</name>
    <dbReference type="NCBI Taxonomy" id="391625"/>
    <lineage>
        <taxon>Bacteria</taxon>
        <taxon>Pseudomonadati</taxon>
        <taxon>Myxococcota</taxon>
        <taxon>Polyangia</taxon>
        <taxon>Nannocystales</taxon>
        <taxon>Nannocystaceae</taxon>
        <taxon>Plesiocystis</taxon>
    </lineage>
</organism>
<evidence type="ECO:0000259" key="4">
    <source>
        <dbReference type="PROSITE" id="PS01124"/>
    </source>
</evidence>
<protein>
    <submittedName>
        <fullName evidence="5">Transcriptional regulator, AraC family protein</fullName>
    </submittedName>
</protein>
<dbReference type="SUPFAM" id="SSF46689">
    <property type="entry name" value="Homeodomain-like"/>
    <property type="match status" value="1"/>
</dbReference>
<evidence type="ECO:0000313" key="5">
    <source>
        <dbReference type="EMBL" id="EDM76638.1"/>
    </source>
</evidence>
<dbReference type="PANTHER" id="PTHR47894:SF1">
    <property type="entry name" value="HTH-TYPE TRANSCRIPTIONAL REGULATOR VQSM"/>
    <property type="match status" value="1"/>
</dbReference>
<dbReference type="EMBL" id="ABCS01000061">
    <property type="protein sequence ID" value="EDM76638.1"/>
    <property type="molecule type" value="Genomic_DNA"/>
</dbReference>
<comment type="caution">
    <text evidence="5">The sequence shown here is derived from an EMBL/GenBank/DDBJ whole genome shotgun (WGS) entry which is preliminary data.</text>
</comment>
<dbReference type="GO" id="GO:0003700">
    <property type="term" value="F:DNA-binding transcription factor activity"/>
    <property type="evidence" value="ECO:0007669"/>
    <property type="project" value="InterPro"/>
</dbReference>
<dbReference type="InterPro" id="IPR009057">
    <property type="entry name" value="Homeodomain-like_sf"/>
</dbReference>
<name>A6GBW5_9BACT</name>
<dbReference type="Proteomes" id="UP000005801">
    <property type="component" value="Unassembled WGS sequence"/>
</dbReference>
<dbReference type="Pfam" id="PF12625">
    <property type="entry name" value="Arabinose_bd"/>
    <property type="match status" value="1"/>
</dbReference>
<dbReference type="AlphaFoldDB" id="A6GBW5"/>
<keyword evidence="2" id="KW-0238">DNA-binding</keyword>
<dbReference type="GO" id="GO:0005829">
    <property type="term" value="C:cytosol"/>
    <property type="evidence" value="ECO:0007669"/>
    <property type="project" value="TreeGrafter"/>
</dbReference>
<evidence type="ECO:0000313" key="6">
    <source>
        <dbReference type="Proteomes" id="UP000005801"/>
    </source>
</evidence>
<evidence type="ECO:0000256" key="2">
    <source>
        <dbReference type="ARBA" id="ARBA00023125"/>
    </source>
</evidence>
<sequence>MAEPTILARLLDPLVATCQELGGAGLAIELGERAAKLDDPDPDARVPLVRYYELLEFAHERCGEPLLGARMSLAMDPAALGILGFLAVTSPDLGTTFDRFIRYQNLLVEGERSTLEREGDEVVFRVENWGPPRLAHQVWNEAAIVDMIVNGRRLAGASFEVREVRLRHLAHAGASALAELLDAPVRFGAEDNAMVVDAAALALPMPSADPAMFAFFDREASRRLSEQWAARPGVSEGRSTREQVRAVVEVALPEGVPSVEAIAARLELSPRTLQRRLHDEGSSLRKLVDALRHELALRHLAGGVSIAEVSFLLGFSEPSAFHRAFRRWTGSTPRAWRAARLSPEGA</sequence>
<accession>A6GBW5</accession>
<dbReference type="GO" id="GO:0000976">
    <property type="term" value="F:transcription cis-regulatory region binding"/>
    <property type="evidence" value="ECO:0007669"/>
    <property type="project" value="TreeGrafter"/>
</dbReference>
<keyword evidence="3" id="KW-0804">Transcription</keyword>
<reference evidence="5 6" key="1">
    <citation type="submission" date="2007-06" db="EMBL/GenBank/DDBJ databases">
        <authorList>
            <person name="Shimkets L."/>
            <person name="Ferriera S."/>
            <person name="Johnson J."/>
            <person name="Kravitz S."/>
            <person name="Beeson K."/>
            <person name="Sutton G."/>
            <person name="Rogers Y.-H."/>
            <person name="Friedman R."/>
            <person name="Frazier M."/>
            <person name="Venter J.C."/>
        </authorList>
    </citation>
    <scope>NUCLEOTIDE SEQUENCE [LARGE SCALE GENOMIC DNA]</scope>
    <source>
        <strain evidence="5 6">SIR-1</strain>
    </source>
</reference>
<evidence type="ECO:0000256" key="1">
    <source>
        <dbReference type="ARBA" id="ARBA00023015"/>
    </source>
</evidence>
<dbReference type="SMART" id="SM00342">
    <property type="entry name" value="HTH_ARAC"/>
    <property type="match status" value="1"/>
</dbReference>
<keyword evidence="1" id="KW-0805">Transcription regulation</keyword>
<dbReference type="RefSeq" id="WP_006974206.1">
    <property type="nucleotide sequence ID" value="NZ_ABCS01000061.1"/>
</dbReference>
<dbReference type="InterPro" id="IPR020449">
    <property type="entry name" value="Tscrpt_reg_AraC-type_HTH"/>
</dbReference>
<dbReference type="Gene3D" id="1.10.10.60">
    <property type="entry name" value="Homeodomain-like"/>
    <property type="match status" value="1"/>
</dbReference>
<dbReference type="STRING" id="391625.PPSIR1_18252"/>
<dbReference type="PANTHER" id="PTHR47894">
    <property type="entry name" value="HTH-TYPE TRANSCRIPTIONAL REGULATOR GADX"/>
    <property type="match status" value="1"/>
</dbReference>
<keyword evidence="6" id="KW-1185">Reference proteome</keyword>
<dbReference type="InterPro" id="IPR032687">
    <property type="entry name" value="AraC-type_N"/>
</dbReference>
<gene>
    <name evidence="5" type="ORF">PPSIR1_18252</name>
</gene>